<protein>
    <recommendedName>
        <fullName evidence="2">STAS domain-containing protein</fullName>
    </recommendedName>
</protein>
<dbReference type="EMBL" id="CP018047">
    <property type="protein sequence ID" value="AQU66861.1"/>
    <property type="molecule type" value="Genomic_DNA"/>
</dbReference>
<name>A0A1U9QSQ8_STRNV</name>
<evidence type="ECO:0000259" key="2">
    <source>
        <dbReference type="PROSITE" id="PS50801"/>
    </source>
</evidence>
<dbReference type="AlphaFoldDB" id="A0A1U9QSQ8"/>
<accession>A0A1U9QSQ8</accession>
<dbReference type="InterPro" id="IPR002645">
    <property type="entry name" value="STAS_dom"/>
</dbReference>
<evidence type="ECO:0000256" key="1">
    <source>
        <dbReference type="SAM" id="MobiDB-lite"/>
    </source>
</evidence>
<dbReference type="Pfam" id="PF13466">
    <property type="entry name" value="STAS_2"/>
    <property type="match status" value="1"/>
</dbReference>
<feature type="region of interest" description="Disordered" evidence="1">
    <location>
        <begin position="97"/>
        <end position="117"/>
    </location>
</feature>
<dbReference type="KEGG" id="snw:BBN63_12000"/>
<evidence type="ECO:0000313" key="3">
    <source>
        <dbReference type="EMBL" id="AQU66861.1"/>
    </source>
</evidence>
<evidence type="ECO:0000313" key="4">
    <source>
        <dbReference type="Proteomes" id="UP000189677"/>
    </source>
</evidence>
<feature type="domain" description="STAS" evidence="2">
    <location>
        <begin position="9"/>
        <end position="117"/>
    </location>
</feature>
<keyword evidence="4" id="KW-1185">Reference proteome</keyword>
<dbReference type="Gene3D" id="3.30.750.24">
    <property type="entry name" value="STAS domain"/>
    <property type="match status" value="1"/>
</dbReference>
<dbReference type="RefSeq" id="WP_078075405.1">
    <property type="nucleotide sequence ID" value="NZ_CP018047.1"/>
</dbReference>
<proteinExistence type="predicted"/>
<sequence length="117" mass="12287">MDVEATRTILLAVRGPITAADVPQLCDQLAARLRESDATDAVCDVGALGRPTAVTVNALARLQLVARRRGCRIRLSGAGPELLLLLELVGLTEVFRADEPGGGPVETGPDPPPVRRA</sequence>
<organism evidence="3 4">
    <name type="scientific">Streptomyces niveus</name>
    <name type="common">Streptomyces spheroides</name>
    <dbReference type="NCBI Taxonomy" id="193462"/>
    <lineage>
        <taxon>Bacteria</taxon>
        <taxon>Bacillati</taxon>
        <taxon>Actinomycetota</taxon>
        <taxon>Actinomycetes</taxon>
        <taxon>Kitasatosporales</taxon>
        <taxon>Streptomycetaceae</taxon>
        <taxon>Streptomyces</taxon>
    </lineage>
</organism>
<dbReference type="InterPro" id="IPR036513">
    <property type="entry name" value="STAS_dom_sf"/>
</dbReference>
<dbReference type="InterPro" id="IPR058548">
    <property type="entry name" value="MlaB-like_STAS"/>
</dbReference>
<dbReference type="Proteomes" id="UP000189677">
    <property type="component" value="Chromosome"/>
</dbReference>
<dbReference type="PROSITE" id="PS50801">
    <property type="entry name" value="STAS"/>
    <property type="match status" value="1"/>
</dbReference>
<reference evidence="3 4" key="1">
    <citation type="submission" date="2016-11" db="EMBL/GenBank/DDBJ databases">
        <title>Complete genome sequence of Streptomyces niveus SCSIO 3406.</title>
        <authorList>
            <person name="Zhu Q."/>
            <person name="Cheng W."/>
            <person name="Song Y."/>
            <person name="Li Q."/>
            <person name="Ju J."/>
        </authorList>
    </citation>
    <scope>NUCLEOTIDE SEQUENCE [LARGE SCALE GENOMIC DNA]</scope>
    <source>
        <strain evidence="3 4">SCSIO 3406</strain>
    </source>
</reference>
<dbReference type="SUPFAM" id="SSF52091">
    <property type="entry name" value="SpoIIaa-like"/>
    <property type="match status" value="1"/>
</dbReference>
<gene>
    <name evidence="3" type="ORF">BBN63_12000</name>
</gene>